<keyword evidence="2" id="KW-1185">Reference proteome</keyword>
<organism evidence="1 2">
    <name type="scientific">Longimycelium tulufanense</name>
    <dbReference type="NCBI Taxonomy" id="907463"/>
    <lineage>
        <taxon>Bacteria</taxon>
        <taxon>Bacillati</taxon>
        <taxon>Actinomycetota</taxon>
        <taxon>Actinomycetes</taxon>
        <taxon>Pseudonocardiales</taxon>
        <taxon>Pseudonocardiaceae</taxon>
        <taxon>Longimycelium</taxon>
    </lineage>
</organism>
<dbReference type="AlphaFoldDB" id="A0A8J3C8G8"/>
<gene>
    <name evidence="1" type="ORF">GCM10012275_28690</name>
</gene>
<protein>
    <submittedName>
        <fullName evidence="1">Uncharacterized protein</fullName>
    </submittedName>
</protein>
<reference evidence="1" key="1">
    <citation type="journal article" date="2014" name="Int. J. Syst. Evol. Microbiol.">
        <title>Complete genome sequence of Corynebacterium casei LMG S-19264T (=DSM 44701T), isolated from a smear-ripened cheese.</title>
        <authorList>
            <consortium name="US DOE Joint Genome Institute (JGI-PGF)"/>
            <person name="Walter F."/>
            <person name="Albersmeier A."/>
            <person name="Kalinowski J."/>
            <person name="Ruckert C."/>
        </authorList>
    </citation>
    <scope>NUCLEOTIDE SEQUENCE</scope>
    <source>
        <strain evidence="1">CGMCC 4.5737</strain>
    </source>
</reference>
<name>A0A8J3C8G8_9PSEU</name>
<evidence type="ECO:0000313" key="1">
    <source>
        <dbReference type="EMBL" id="GGM55834.1"/>
    </source>
</evidence>
<evidence type="ECO:0000313" key="2">
    <source>
        <dbReference type="Proteomes" id="UP000637578"/>
    </source>
</evidence>
<comment type="caution">
    <text evidence="1">The sequence shown here is derived from an EMBL/GenBank/DDBJ whole genome shotgun (WGS) entry which is preliminary data.</text>
</comment>
<dbReference type="RefSeq" id="WP_189057820.1">
    <property type="nucleotide sequence ID" value="NZ_BMMK01000011.1"/>
</dbReference>
<reference evidence="1" key="2">
    <citation type="submission" date="2020-09" db="EMBL/GenBank/DDBJ databases">
        <authorList>
            <person name="Sun Q."/>
            <person name="Zhou Y."/>
        </authorList>
    </citation>
    <scope>NUCLEOTIDE SEQUENCE</scope>
    <source>
        <strain evidence="1">CGMCC 4.5737</strain>
    </source>
</reference>
<dbReference type="Proteomes" id="UP000637578">
    <property type="component" value="Unassembled WGS sequence"/>
</dbReference>
<proteinExistence type="predicted"/>
<accession>A0A8J3C8G8</accession>
<dbReference type="EMBL" id="BMMK01000011">
    <property type="protein sequence ID" value="GGM55834.1"/>
    <property type="molecule type" value="Genomic_DNA"/>
</dbReference>
<sequence length="49" mass="5538">MTAPPYAEEDDPAEWQCDVCLSDDVIYLKWCANGRIASALCERCGREDK</sequence>